<gene>
    <name evidence="1" type="ORF">L915_13870</name>
</gene>
<reference evidence="1" key="1">
    <citation type="submission" date="2013-11" db="EMBL/GenBank/DDBJ databases">
        <title>The Genome Sequence of Phytophthora parasitica CJ02B3.</title>
        <authorList>
            <consortium name="The Broad Institute Genomics Platform"/>
            <person name="Russ C."/>
            <person name="Tyler B."/>
            <person name="Panabieres F."/>
            <person name="Shan W."/>
            <person name="Tripathy S."/>
            <person name="Grunwald N."/>
            <person name="Machado M."/>
            <person name="Johnson C.S."/>
            <person name="Arredondo F."/>
            <person name="Hong C."/>
            <person name="Coffey M."/>
            <person name="Young S.K."/>
            <person name="Zeng Q."/>
            <person name="Gargeya S."/>
            <person name="Fitzgerald M."/>
            <person name="Abouelleil A."/>
            <person name="Alvarado L."/>
            <person name="Chapman S.B."/>
            <person name="Gainer-Dewar J."/>
            <person name="Goldberg J."/>
            <person name="Griggs A."/>
            <person name="Gujja S."/>
            <person name="Hansen M."/>
            <person name="Howarth C."/>
            <person name="Imamovic A."/>
            <person name="Ireland A."/>
            <person name="Larimer J."/>
            <person name="McCowan C."/>
            <person name="Murphy C."/>
            <person name="Pearson M."/>
            <person name="Poon T.W."/>
            <person name="Priest M."/>
            <person name="Roberts A."/>
            <person name="Saif S."/>
            <person name="Shea T."/>
            <person name="Sykes S."/>
            <person name="Wortman J."/>
            <person name="Nusbaum C."/>
            <person name="Birren B."/>
        </authorList>
    </citation>
    <scope>NUCLEOTIDE SEQUENCE [LARGE SCALE GENOMIC DNA]</scope>
    <source>
        <strain evidence="1">CJ02B3</strain>
    </source>
</reference>
<feature type="non-terminal residue" evidence="1">
    <location>
        <position position="123"/>
    </location>
</feature>
<sequence length="123" mass="13627">MNDVDEAIKWIDALDLDAWRPDNSIWTKDLLAKETVKKGLKDVGMLSGDAALTTLCGRKWLECDCIDRTIRTISARNEATAQVFALPASVAKFPVYDVKSIKNDDVWGKVEAALRETATPTKS</sequence>
<evidence type="ECO:0000313" key="1">
    <source>
        <dbReference type="EMBL" id="ETK80459.1"/>
    </source>
</evidence>
<name>W2GC18_PHYNI</name>
<proteinExistence type="predicted"/>
<organism evidence="1">
    <name type="scientific">Phytophthora nicotianae</name>
    <name type="common">Potato buckeye rot agent</name>
    <name type="synonym">Phytophthora parasitica</name>
    <dbReference type="NCBI Taxonomy" id="4792"/>
    <lineage>
        <taxon>Eukaryota</taxon>
        <taxon>Sar</taxon>
        <taxon>Stramenopiles</taxon>
        <taxon>Oomycota</taxon>
        <taxon>Peronosporomycetes</taxon>
        <taxon>Peronosporales</taxon>
        <taxon>Peronosporaceae</taxon>
        <taxon>Phytophthora</taxon>
    </lineage>
</organism>
<accession>W2GC18</accession>
<dbReference type="EMBL" id="KI687693">
    <property type="protein sequence ID" value="ETK80459.1"/>
    <property type="molecule type" value="Genomic_DNA"/>
</dbReference>
<dbReference type="Proteomes" id="UP000053236">
    <property type="component" value="Unassembled WGS sequence"/>
</dbReference>
<dbReference type="AlphaFoldDB" id="W2GC18"/>
<protein>
    <submittedName>
        <fullName evidence="1">Uncharacterized protein</fullName>
    </submittedName>
</protein>